<evidence type="ECO:0008006" key="2">
    <source>
        <dbReference type="Google" id="ProtNLM"/>
    </source>
</evidence>
<name>A0AAW2WH49_9LAMI</name>
<gene>
    <name evidence="1" type="ORF">Slati_2410100</name>
</gene>
<organism evidence="1">
    <name type="scientific">Sesamum latifolium</name>
    <dbReference type="NCBI Taxonomy" id="2727402"/>
    <lineage>
        <taxon>Eukaryota</taxon>
        <taxon>Viridiplantae</taxon>
        <taxon>Streptophyta</taxon>
        <taxon>Embryophyta</taxon>
        <taxon>Tracheophyta</taxon>
        <taxon>Spermatophyta</taxon>
        <taxon>Magnoliopsida</taxon>
        <taxon>eudicotyledons</taxon>
        <taxon>Gunneridae</taxon>
        <taxon>Pentapetalae</taxon>
        <taxon>asterids</taxon>
        <taxon>lamiids</taxon>
        <taxon>Lamiales</taxon>
        <taxon>Pedaliaceae</taxon>
        <taxon>Sesamum</taxon>
    </lineage>
</organism>
<reference evidence="1" key="2">
    <citation type="journal article" date="2024" name="Plant">
        <title>Genomic evolution and insights into agronomic trait innovations of Sesamum species.</title>
        <authorList>
            <person name="Miao H."/>
            <person name="Wang L."/>
            <person name="Qu L."/>
            <person name="Liu H."/>
            <person name="Sun Y."/>
            <person name="Le M."/>
            <person name="Wang Q."/>
            <person name="Wei S."/>
            <person name="Zheng Y."/>
            <person name="Lin W."/>
            <person name="Duan Y."/>
            <person name="Cao H."/>
            <person name="Xiong S."/>
            <person name="Wang X."/>
            <person name="Wei L."/>
            <person name="Li C."/>
            <person name="Ma Q."/>
            <person name="Ju M."/>
            <person name="Zhao R."/>
            <person name="Li G."/>
            <person name="Mu C."/>
            <person name="Tian Q."/>
            <person name="Mei H."/>
            <person name="Zhang T."/>
            <person name="Gao T."/>
            <person name="Zhang H."/>
        </authorList>
    </citation>
    <scope>NUCLEOTIDE SEQUENCE</scope>
    <source>
        <strain evidence="1">KEN1</strain>
    </source>
</reference>
<evidence type="ECO:0000313" key="1">
    <source>
        <dbReference type="EMBL" id="KAL0439271.1"/>
    </source>
</evidence>
<proteinExistence type="predicted"/>
<dbReference type="EMBL" id="JACGWN010000008">
    <property type="protein sequence ID" value="KAL0439271.1"/>
    <property type="molecule type" value="Genomic_DNA"/>
</dbReference>
<accession>A0AAW2WH49</accession>
<sequence>METRLRRIEELVERPEQPPLVGLFQQITALQDAVVNLKITVKEELPQFVEKGLGAVSDEVSCLTDVVDFKLENLKTDIRLVKKAVASSGTEGSAITSKAAKVPGAEKVSITSMYLTGDAKLWWRSRLSDDASTNRERIETWEVLKKELKDQFLLCNMSWVARCQGLTFDHCCSRSFADFKVVNNPKQRQDDSGNGKAKLGKKFKKKEKAKEVVIETSEPRTVEKLRGGYFICGNLEHRARDCPKRSKLNAIVAEQTDDNSETEQTQVVAL</sequence>
<dbReference type="AlphaFoldDB" id="A0AAW2WH49"/>
<protein>
    <recommendedName>
        <fullName evidence="2">Retrotransposon gag domain-containing protein</fullName>
    </recommendedName>
</protein>
<comment type="caution">
    <text evidence="1">The sequence shown here is derived from an EMBL/GenBank/DDBJ whole genome shotgun (WGS) entry which is preliminary data.</text>
</comment>
<reference evidence="1" key="1">
    <citation type="submission" date="2020-06" db="EMBL/GenBank/DDBJ databases">
        <authorList>
            <person name="Li T."/>
            <person name="Hu X."/>
            <person name="Zhang T."/>
            <person name="Song X."/>
            <person name="Zhang H."/>
            <person name="Dai N."/>
            <person name="Sheng W."/>
            <person name="Hou X."/>
            <person name="Wei L."/>
        </authorList>
    </citation>
    <scope>NUCLEOTIDE SEQUENCE</scope>
    <source>
        <strain evidence="1">KEN1</strain>
        <tissue evidence="1">Leaf</tissue>
    </source>
</reference>